<name>A0ABD7S1J8_ECTME</name>
<protein>
    <submittedName>
        <fullName evidence="1">Uncharacterized protein</fullName>
    </submittedName>
</protein>
<dbReference type="AlphaFoldDB" id="A0ABD7S1J8"/>
<gene>
    <name evidence="1" type="ORF">EQ836_07630</name>
</gene>
<dbReference type="EMBL" id="SCFV01000003">
    <property type="protein sequence ID" value="TRO19387.1"/>
    <property type="molecule type" value="Genomic_DNA"/>
</dbReference>
<sequence length="190" mass="20480">MQPAREALPIVPSTTYRDTVRLMQPEFSYPPITAIAPSTSGVRLTVEHALVGDWPVWVRGVIGMADLNRDPRTALPWRAKRLDADTLEINALSGAGLQPRGGELVYKLPVDLAGASVTMRFTRGAQELLTLTLGNGLASPVPGTITRELSPAQTALLTGAWQYTLDVTFSDGTVTRYYEGGPQQGCRNGC</sequence>
<evidence type="ECO:0000313" key="1">
    <source>
        <dbReference type="EMBL" id="TRO19387.1"/>
    </source>
</evidence>
<accession>A0ABD7S1J8</accession>
<proteinExistence type="predicted"/>
<reference evidence="1 2" key="1">
    <citation type="submission" date="2019-01" db="EMBL/GenBank/DDBJ databases">
        <title>Whole genome shotgun sequencing of Pseudomonas spp. isolated by its ability to degrade furfural.</title>
        <authorList>
            <person name="Donoso R."/>
            <person name="Farkas C."/>
            <person name="Villegas P."/>
            <person name="Gonzales-Toro F."/>
            <person name="Guajardo-Parra M."/>
            <person name="Araya-Nail M."/>
            <person name="Morgante V."/>
            <person name="Perez-Pantoja D."/>
        </authorList>
    </citation>
    <scope>NUCLEOTIDE SEQUENCE [LARGE SCALE GENOMIC DNA]</scope>
    <source>
        <strain evidence="1 2">VN231</strain>
    </source>
</reference>
<dbReference type="Proteomes" id="UP000317327">
    <property type="component" value="Unassembled WGS sequence"/>
</dbReference>
<comment type="caution">
    <text evidence="1">The sequence shown here is derived from an EMBL/GenBank/DDBJ whole genome shotgun (WGS) entry which is preliminary data.</text>
</comment>
<dbReference type="RefSeq" id="WP_143500930.1">
    <property type="nucleotide sequence ID" value="NZ_SCFV01000003.1"/>
</dbReference>
<evidence type="ECO:0000313" key="2">
    <source>
        <dbReference type="Proteomes" id="UP000317327"/>
    </source>
</evidence>
<organism evidence="1 2">
    <name type="scientific">Ectopseudomonas mendocina</name>
    <name type="common">Pseudomonas mendocina</name>
    <dbReference type="NCBI Taxonomy" id="300"/>
    <lineage>
        <taxon>Bacteria</taxon>
        <taxon>Pseudomonadati</taxon>
        <taxon>Pseudomonadota</taxon>
        <taxon>Gammaproteobacteria</taxon>
        <taxon>Pseudomonadales</taxon>
        <taxon>Pseudomonadaceae</taxon>
        <taxon>Ectopseudomonas</taxon>
    </lineage>
</organism>